<comment type="caution">
    <text evidence="1">The sequence shown here is derived from an EMBL/GenBank/DDBJ whole genome shotgun (WGS) entry which is preliminary data.</text>
</comment>
<dbReference type="Proteomes" id="UP001055072">
    <property type="component" value="Unassembled WGS sequence"/>
</dbReference>
<organism evidence="1 2">
    <name type="scientific">Irpex rosettiformis</name>
    <dbReference type="NCBI Taxonomy" id="378272"/>
    <lineage>
        <taxon>Eukaryota</taxon>
        <taxon>Fungi</taxon>
        <taxon>Dikarya</taxon>
        <taxon>Basidiomycota</taxon>
        <taxon>Agaricomycotina</taxon>
        <taxon>Agaricomycetes</taxon>
        <taxon>Polyporales</taxon>
        <taxon>Irpicaceae</taxon>
        <taxon>Irpex</taxon>
    </lineage>
</organism>
<evidence type="ECO:0000313" key="2">
    <source>
        <dbReference type="Proteomes" id="UP001055072"/>
    </source>
</evidence>
<name>A0ACB8UHI1_9APHY</name>
<dbReference type="EMBL" id="MU274901">
    <property type="protein sequence ID" value="KAI0093741.1"/>
    <property type="molecule type" value="Genomic_DNA"/>
</dbReference>
<gene>
    <name evidence="1" type="ORF">BDY19DRAFT_270476</name>
</gene>
<protein>
    <submittedName>
        <fullName evidence="1">Uncharacterized protein</fullName>
    </submittedName>
</protein>
<sequence>MDWVRSSAVGPQAFSAILADMHQRTQNYWYWTGCVSRQHLKGTAISAPFSRVHLNNQAMTVTQPTTAVAVYCASSLGSQKAYQNAAVSVGDALAKAGRTLVYGGGRKGLMGVVSGAAIEAGGKVIGVIPYAMVVSGGEQEQTAGQALSKAAIEALFDGQNRENEDTVVVGSMHERKLEMAKQSCGFITLPGGYGSFDELLEVTTWSQLGIHNKPTIVLNVLSFYEPLRQLIRNGVQAGFIKKENETLVIFVDGPPDHAEHESFDWGRAALDAMDSWKTVDRQVYYNWDKQRAPESTSVSP</sequence>
<keyword evidence="2" id="KW-1185">Reference proteome</keyword>
<reference evidence="1" key="1">
    <citation type="journal article" date="2021" name="Environ. Microbiol.">
        <title>Gene family expansions and transcriptome signatures uncover fungal adaptations to wood decay.</title>
        <authorList>
            <person name="Hage H."/>
            <person name="Miyauchi S."/>
            <person name="Viragh M."/>
            <person name="Drula E."/>
            <person name="Min B."/>
            <person name="Chaduli D."/>
            <person name="Navarro D."/>
            <person name="Favel A."/>
            <person name="Norest M."/>
            <person name="Lesage-Meessen L."/>
            <person name="Balint B."/>
            <person name="Merenyi Z."/>
            <person name="de Eugenio L."/>
            <person name="Morin E."/>
            <person name="Martinez A.T."/>
            <person name="Baldrian P."/>
            <person name="Stursova M."/>
            <person name="Martinez M.J."/>
            <person name="Novotny C."/>
            <person name="Magnuson J.K."/>
            <person name="Spatafora J.W."/>
            <person name="Maurice S."/>
            <person name="Pangilinan J."/>
            <person name="Andreopoulos W."/>
            <person name="LaButti K."/>
            <person name="Hundley H."/>
            <person name="Na H."/>
            <person name="Kuo A."/>
            <person name="Barry K."/>
            <person name="Lipzen A."/>
            <person name="Henrissat B."/>
            <person name="Riley R."/>
            <person name="Ahrendt S."/>
            <person name="Nagy L.G."/>
            <person name="Grigoriev I.V."/>
            <person name="Martin F."/>
            <person name="Rosso M.N."/>
        </authorList>
    </citation>
    <scope>NUCLEOTIDE SEQUENCE</scope>
    <source>
        <strain evidence="1">CBS 384.51</strain>
    </source>
</reference>
<accession>A0ACB8UHI1</accession>
<evidence type="ECO:0000313" key="1">
    <source>
        <dbReference type="EMBL" id="KAI0093741.1"/>
    </source>
</evidence>
<proteinExistence type="predicted"/>